<dbReference type="Pfam" id="PF00583">
    <property type="entry name" value="Acetyltransf_1"/>
    <property type="match status" value="1"/>
</dbReference>
<accession>A0A1Z4GPL6</accession>
<dbReference type="InterPro" id="IPR016181">
    <property type="entry name" value="Acyl_CoA_acyltransferase"/>
</dbReference>
<dbReference type="PANTHER" id="PTHR43305:SF1">
    <property type="entry name" value="FAMILY N-ACETYLTRANSFERASE, PUTATIVE (AFU_ORTHOLOGUE AFUA_2G01380)-RELATED"/>
    <property type="match status" value="1"/>
</dbReference>
<dbReference type="PROSITE" id="PS51186">
    <property type="entry name" value="GNAT"/>
    <property type="match status" value="1"/>
</dbReference>
<dbReference type="GO" id="GO:0016747">
    <property type="term" value="F:acyltransferase activity, transferring groups other than amino-acyl groups"/>
    <property type="evidence" value="ECO:0007669"/>
    <property type="project" value="InterPro"/>
</dbReference>
<dbReference type="InterPro" id="IPR052777">
    <property type="entry name" value="Acetyltransferase_Enz"/>
</dbReference>
<sequence length="168" mass="19837">MLKIIHFENEQDKTHLQNLFFEYFSWINLMWSQEFQLSFDVNAYLEESLTQLDEFMPPVGRLLLARYKGKIVGCVGLRRIDEGIGEIKRMYVKPKFREKGIGKALLENIIYEAANIGYSKLRLDTAPFTKEAQALYHSLGFQDIEPYFAKLEVPPEYRANWIFMELRL</sequence>
<dbReference type="CDD" id="cd04301">
    <property type="entry name" value="NAT_SF"/>
    <property type="match status" value="1"/>
</dbReference>
<dbReference type="SUPFAM" id="SSF55729">
    <property type="entry name" value="Acyl-CoA N-acyltransferases (Nat)"/>
    <property type="match status" value="1"/>
</dbReference>
<dbReference type="PANTHER" id="PTHR43305">
    <property type="entry name" value="FAMILY N-ACETYLTRANSFERASE, PUTATIVE (AFU_ORTHOLOGUE AFUA_2G01380)-RELATED"/>
    <property type="match status" value="1"/>
</dbReference>
<organism evidence="2 3">
    <name type="scientific">Anabaenopsis circularis NIES-21</name>
    <dbReference type="NCBI Taxonomy" id="1085406"/>
    <lineage>
        <taxon>Bacteria</taxon>
        <taxon>Bacillati</taxon>
        <taxon>Cyanobacteriota</taxon>
        <taxon>Cyanophyceae</taxon>
        <taxon>Nostocales</taxon>
        <taxon>Nodulariaceae</taxon>
        <taxon>Anabaenopsis</taxon>
    </lineage>
</organism>
<dbReference type="OrthoDB" id="67353at2"/>
<dbReference type="EMBL" id="AP018174">
    <property type="protein sequence ID" value="BAY19440.1"/>
    <property type="molecule type" value="Genomic_DNA"/>
</dbReference>
<dbReference type="InterPro" id="IPR000182">
    <property type="entry name" value="GNAT_dom"/>
</dbReference>
<feature type="domain" description="N-acetyltransferase" evidence="1">
    <location>
        <begin position="3"/>
        <end position="168"/>
    </location>
</feature>
<evidence type="ECO:0000313" key="2">
    <source>
        <dbReference type="EMBL" id="BAY19440.1"/>
    </source>
</evidence>
<proteinExistence type="predicted"/>
<evidence type="ECO:0000259" key="1">
    <source>
        <dbReference type="PROSITE" id="PS51186"/>
    </source>
</evidence>
<gene>
    <name evidence="2" type="ORF">NIES21_53020</name>
</gene>
<dbReference type="Gene3D" id="3.40.630.30">
    <property type="match status" value="1"/>
</dbReference>
<keyword evidence="3" id="KW-1185">Reference proteome</keyword>
<dbReference type="Proteomes" id="UP000218287">
    <property type="component" value="Chromosome"/>
</dbReference>
<reference evidence="2 3" key="1">
    <citation type="submission" date="2017-06" db="EMBL/GenBank/DDBJ databases">
        <title>Genome sequencing of cyanobaciteial culture collection at National Institute for Environmental Studies (NIES).</title>
        <authorList>
            <person name="Hirose Y."/>
            <person name="Shimura Y."/>
            <person name="Fujisawa T."/>
            <person name="Nakamura Y."/>
            <person name="Kawachi M."/>
        </authorList>
    </citation>
    <scope>NUCLEOTIDE SEQUENCE [LARGE SCALE GENOMIC DNA]</scope>
    <source>
        <strain evidence="2 3">NIES-21</strain>
    </source>
</reference>
<protein>
    <submittedName>
        <fullName evidence="2">GCN5-related N-acetyltransferase</fullName>
    </submittedName>
</protein>
<evidence type="ECO:0000313" key="3">
    <source>
        <dbReference type="Proteomes" id="UP000218287"/>
    </source>
</evidence>
<name>A0A1Z4GPL6_9CYAN</name>
<keyword evidence="2" id="KW-0808">Transferase</keyword>
<dbReference type="AlphaFoldDB" id="A0A1Z4GPL6"/>